<feature type="compositionally biased region" description="Basic and acidic residues" evidence="2">
    <location>
        <begin position="95"/>
        <end position="109"/>
    </location>
</feature>
<reference evidence="3" key="1">
    <citation type="submission" date="2022-10" db="EMBL/GenBank/DDBJ databases">
        <authorList>
            <person name="Chen Y."/>
            <person name="Dougan E. K."/>
            <person name="Chan C."/>
            <person name="Rhodes N."/>
            <person name="Thang M."/>
        </authorList>
    </citation>
    <scope>NUCLEOTIDE SEQUENCE</scope>
</reference>
<protein>
    <submittedName>
        <fullName evidence="5">Reverse transcriptase domain-containing protein</fullName>
    </submittedName>
</protein>
<evidence type="ECO:0000256" key="2">
    <source>
        <dbReference type="SAM" id="MobiDB-lite"/>
    </source>
</evidence>
<dbReference type="EMBL" id="CAMXCT010006652">
    <property type="protein sequence ID" value="CAI4017700.1"/>
    <property type="molecule type" value="Genomic_DNA"/>
</dbReference>
<dbReference type="EMBL" id="CAMXCT030006652">
    <property type="protein sequence ID" value="CAL4805012.1"/>
    <property type="molecule type" value="Genomic_DNA"/>
</dbReference>
<evidence type="ECO:0000313" key="6">
    <source>
        <dbReference type="Proteomes" id="UP001152797"/>
    </source>
</evidence>
<feature type="coiled-coil region" evidence="1">
    <location>
        <begin position="234"/>
        <end position="265"/>
    </location>
</feature>
<evidence type="ECO:0000313" key="3">
    <source>
        <dbReference type="EMBL" id="CAI4017700.1"/>
    </source>
</evidence>
<evidence type="ECO:0000313" key="4">
    <source>
        <dbReference type="EMBL" id="CAL1171075.1"/>
    </source>
</evidence>
<feature type="compositionally biased region" description="Polar residues" evidence="2">
    <location>
        <begin position="25"/>
        <end position="34"/>
    </location>
</feature>
<keyword evidence="5" id="KW-0548">Nucleotidyltransferase</keyword>
<reference evidence="4" key="2">
    <citation type="submission" date="2024-04" db="EMBL/GenBank/DDBJ databases">
        <authorList>
            <person name="Chen Y."/>
            <person name="Shah S."/>
            <person name="Dougan E. K."/>
            <person name="Thang M."/>
            <person name="Chan C."/>
        </authorList>
    </citation>
    <scope>NUCLEOTIDE SEQUENCE [LARGE SCALE GENOMIC DNA]</scope>
</reference>
<keyword evidence="6" id="KW-1185">Reference proteome</keyword>
<feature type="compositionally biased region" description="Polar residues" evidence="2">
    <location>
        <begin position="135"/>
        <end position="149"/>
    </location>
</feature>
<comment type="caution">
    <text evidence="3">The sequence shown here is derived from an EMBL/GenBank/DDBJ whole genome shotgun (WGS) entry which is preliminary data.</text>
</comment>
<feature type="compositionally biased region" description="Low complexity" evidence="2">
    <location>
        <begin position="116"/>
        <end position="126"/>
    </location>
</feature>
<dbReference type="Proteomes" id="UP001152797">
    <property type="component" value="Unassembled WGS sequence"/>
</dbReference>
<accession>A0A9P1GMR2</accession>
<organism evidence="3">
    <name type="scientific">Cladocopium goreaui</name>
    <dbReference type="NCBI Taxonomy" id="2562237"/>
    <lineage>
        <taxon>Eukaryota</taxon>
        <taxon>Sar</taxon>
        <taxon>Alveolata</taxon>
        <taxon>Dinophyceae</taxon>
        <taxon>Suessiales</taxon>
        <taxon>Symbiodiniaceae</taxon>
        <taxon>Cladocopium</taxon>
    </lineage>
</organism>
<evidence type="ECO:0000256" key="1">
    <source>
        <dbReference type="SAM" id="Coils"/>
    </source>
</evidence>
<evidence type="ECO:0000313" key="5">
    <source>
        <dbReference type="EMBL" id="CAL4805012.1"/>
    </source>
</evidence>
<dbReference type="EMBL" id="CAMXCT020006652">
    <property type="protein sequence ID" value="CAL1171075.1"/>
    <property type="molecule type" value="Genomic_DNA"/>
</dbReference>
<feature type="compositionally biased region" description="Basic and acidic residues" evidence="2">
    <location>
        <begin position="38"/>
        <end position="51"/>
    </location>
</feature>
<feature type="compositionally biased region" description="Basic residues" evidence="2">
    <location>
        <begin position="1"/>
        <end position="12"/>
    </location>
</feature>
<sequence length="390" mass="43437">MEIRGPRPHGSHGIHGPAPADPVTPSKSVTSAASGASCRRDMRKELEEWRLAKARHQSQSEKLPRGKENCPSVGTNGANGDDKRMPGTPKAPRRSTVDTPRRHSPERLLCDAGAFRTRSPMPAPRSARSRSSRSQLGVPQMPQSFQCPKSELRSSTLAELLTSRPPLSAPPNSPRTAMALLGQPAGMGALQPAALLAALWVAFQAAPAEPVLEPVLVPEAPAIAPAIAPVMPSVEEEERQLRHEEEELHQQHLELLDRLGRLQAEAMTSHDEEVLRGRFAEVTGELQELSLRQQSQEQRAWKHRVRRHRSSWPVRTALEMEDHLSRAHDIFNFWFFEMRDRLHSTLRGFRTMEKALQPIPEDRSVDAALPSASAEPEPIVRGVRYEKFMS</sequence>
<gene>
    <name evidence="3" type="ORF">C1SCF055_LOCUS42324</name>
</gene>
<feature type="region of interest" description="Disordered" evidence="2">
    <location>
        <begin position="1"/>
        <end position="149"/>
    </location>
</feature>
<keyword evidence="5" id="KW-0695">RNA-directed DNA polymerase</keyword>
<dbReference type="AlphaFoldDB" id="A0A9P1GMR2"/>
<keyword evidence="5" id="KW-0808">Transferase</keyword>
<proteinExistence type="predicted"/>
<name>A0A9P1GMR2_9DINO</name>
<keyword evidence="1" id="KW-0175">Coiled coil</keyword>
<dbReference type="GO" id="GO:0003964">
    <property type="term" value="F:RNA-directed DNA polymerase activity"/>
    <property type="evidence" value="ECO:0007669"/>
    <property type="project" value="UniProtKB-KW"/>
</dbReference>
<feature type="compositionally biased region" description="Basic and acidic residues" evidence="2">
    <location>
        <begin position="58"/>
        <end position="68"/>
    </location>
</feature>
<dbReference type="OrthoDB" id="431772at2759"/>